<dbReference type="HAMAP" id="MF_00031">
    <property type="entry name" value="DNA_HJ_migration_RuvA"/>
    <property type="match status" value="1"/>
</dbReference>
<keyword evidence="2 6" id="KW-0227">DNA damage</keyword>
<dbReference type="Gene3D" id="1.10.150.20">
    <property type="entry name" value="5' to 3' exonuclease, C-terminal subdomain"/>
    <property type="match status" value="1"/>
</dbReference>
<dbReference type="GO" id="GO:0000400">
    <property type="term" value="F:four-way junction DNA binding"/>
    <property type="evidence" value="ECO:0007669"/>
    <property type="project" value="UniProtKB-UniRule"/>
</dbReference>
<dbReference type="GO" id="GO:0006310">
    <property type="term" value="P:DNA recombination"/>
    <property type="evidence" value="ECO:0007669"/>
    <property type="project" value="UniProtKB-UniRule"/>
</dbReference>
<dbReference type="Pfam" id="PF01330">
    <property type="entry name" value="RuvA_N"/>
    <property type="match status" value="1"/>
</dbReference>
<evidence type="ECO:0000313" key="9">
    <source>
        <dbReference type="Proteomes" id="UP000277858"/>
    </source>
</evidence>
<keyword evidence="4 6" id="KW-0233">DNA recombination</keyword>
<keyword evidence="3 6" id="KW-0238">DNA-binding</keyword>
<comment type="subcellular location">
    <subcellularLocation>
        <location evidence="6">Cytoplasm</location>
    </subcellularLocation>
</comment>
<dbReference type="SUPFAM" id="SSF46929">
    <property type="entry name" value="DNA helicase RuvA subunit, C-terminal domain"/>
    <property type="match status" value="1"/>
</dbReference>
<keyword evidence="1 6" id="KW-0963">Cytoplasm</keyword>
<dbReference type="InterPro" id="IPR036267">
    <property type="entry name" value="RuvA_C_sf"/>
</dbReference>
<dbReference type="SUPFAM" id="SSF47781">
    <property type="entry name" value="RuvA domain 2-like"/>
    <property type="match status" value="1"/>
</dbReference>
<comment type="domain">
    <text evidence="6">Has three domains with a flexible linker between the domains II and III and assumes an 'L' shape. Domain III is highly mobile and contacts RuvB.</text>
</comment>
<dbReference type="InterPro" id="IPR011114">
    <property type="entry name" value="RuvA_C"/>
</dbReference>
<evidence type="ECO:0000256" key="1">
    <source>
        <dbReference type="ARBA" id="ARBA00022490"/>
    </source>
</evidence>
<protein>
    <recommendedName>
        <fullName evidence="6">Holliday junction branch migration complex subunit RuvA</fullName>
    </recommendedName>
</protein>
<dbReference type="Pfam" id="PF14520">
    <property type="entry name" value="HHH_5"/>
    <property type="match status" value="1"/>
</dbReference>
<evidence type="ECO:0000256" key="2">
    <source>
        <dbReference type="ARBA" id="ARBA00022763"/>
    </source>
</evidence>
<dbReference type="GO" id="GO:0005524">
    <property type="term" value="F:ATP binding"/>
    <property type="evidence" value="ECO:0007669"/>
    <property type="project" value="InterPro"/>
</dbReference>
<dbReference type="Gene3D" id="2.40.50.140">
    <property type="entry name" value="Nucleic acid-binding proteins"/>
    <property type="match status" value="1"/>
</dbReference>
<dbReference type="InterPro" id="IPR012340">
    <property type="entry name" value="NA-bd_OB-fold"/>
</dbReference>
<dbReference type="Gene3D" id="1.10.8.10">
    <property type="entry name" value="DNA helicase RuvA subunit, C-terminal domain"/>
    <property type="match status" value="1"/>
</dbReference>
<keyword evidence="5 6" id="KW-0234">DNA repair</keyword>
<accession>A0A3S4YVL7</accession>
<organism evidence="8 9">
    <name type="scientific">Acidipropionibacterium jensenii</name>
    <dbReference type="NCBI Taxonomy" id="1749"/>
    <lineage>
        <taxon>Bacteria</taxon>
        <taxon>Bacillati</taxon>
        <taxon>Actinomycetota</taxon>
        <taxon>Actinomycetes</taxon>
        <taxon>Propionibacteriales</taxon>
        <taxon>Propionibacteriaceae</taxon>
        <taxon>Acidipropionibacterium</taxon>
    </lineage>
</organism>
<keyword evidence="9" id="KW-1185">Reference proteome</keyword>
<evidence type="ECO:0000256" key="4">
    <source>
        <dbReference type="ARBA" id="ARBA00023172"/>
    </source>
</evidence>
<comment type="similarity">
    <text evidence="6">Belongs to the RuvA family.</text>
</comment>
<dbReference type="EMBL" id="LR134473">
    <property type="protein sequence ID" value="VEI02153.1"/>
    <property type="molecule type" value="Genomic_DNA"/>
</dbReference>
<reference evidence="8 9" key="1">
    <citation type="submission" date="2018-12" db="EMBL/GenBank/DDBJ databases">
        <authorList>
            <consortium name="Pathogen Informatics"/>
        </authorList>
    </citation>
    <scope>NUCLEOTIDE SEQUENCE [LARGE SCALE GENOMIC DNA]</scope>
    <source>
        <strain evidence="8 9">NCTC13652</strain>
    </source>
</reference>
<dbReference type="GO" id="GO:0009378">
    <property type="term" value="F:four-way junction helicase activity"/>
    <property type="evidence" value="ECO:0007669"/>
    <property type="project" value="InterPro"/>
</dbReference>
<dbReference type="InterPro" id="IPR000085">
    <property type="entry name" value="RuvA"/>
</dbReference>
<dbReference type="SUPFAM" id="SSF50249">
    <property type="entry name" value="Nucleic acid-binding proteins"/>
    <property type="match status" value="1"/>
</dbReference>
<proteinExistence type="inferred from homology"/>
<keyword evidence="8" id="KW-0547">Nucleotide-binding</keyword>
<comment type="subunit">
    <text evidence="6">Homotetramer. Forms an RuvA(8)-RuvB(12)-Holliday junction (HJ) complex. HJ DNA is sandwiched between 2 RuvA tetramers; dsDNA enters through RuvA and exits via RuvB. An RuvB hexamer assembles on each DNA strand where it exits the tetramer. Each RuvB hexamer is contacted by two RuvA subunits (via domain III) on 2 adjacent RuvB subunits; this complex drives branch migration. In the full resolvosome a probable DNA-RuvA(4)-RuvB(12)-RuvC(2) complex forms which resolves the HJ.</text>
</comment>
<dbReference type="GO" id="GO:0009379">
    <property type="term" value="C:Holliday junction helicase complex"/>
    <property type="evidence" value="ECO:0007669"/>
    <property type="project" value="InterPro"/>
</dbReference>
<feature type="domain" description="Helix-hairpin-helix DNA-binding motif class 1" evidence="7">
    <location>
        <begin position="78"/>
        <end position="97"/>
    </location>
</feature>
<sequence length="210" mass="21199">MEGSGTLISHLRGTVSTAGPTWVVLDISGVGLRVSCPPATAAAARTGSQLALETSLVVREDSMTLHGFVSAADRDAFELVQTASGVGPKLAMAMLSVLDAEQLAAALAGEDAAALCRVPGIGRKGAAKLILELKDRAPMISSGAAAAGGAPAAVPGAEPWREQVVDGLTGLGWSTRDAERAAESVAGMRTEDPDVSIGVLMRAALRSLAS</sequence>
<dbReference type="AlphaFoldDB" id="A0A3S4YVL7"/>
<dbReference type="InterPro" id="IPR013849">
    <property type="entry name" value="DNA_helicase_Holl-junc_RuvA_I"/>
</dbReference>
<dbReference type="Proteomes" id="UP000277858">
    <property type="component" value="Chromosome"/>
</dbReference>
<evidence type="ECO:0000256" key="5">
    <source>
        <dbReference type="ARBA" id="ARBA00023204"/>
    </source>
</evidence>
<keyword evidence="8" id="KW-0067">ATP-binding</keyword>
<feature type="domain" description="Helix-hairpin-helix DNA-binding motif class 1" evidence="7">
    <location>
        <begin position="113"/>
        <end position="132"/>
    </location>
</feature>
<dbReference type="STRING" id="1122997.GCA_000425285_00786"/>
<dbReference type="GO" id="GO:0005737">
    <property type="term" value="C:cytoplasm"/>
    <property type="evidence" value="ECO:0007669"/>
    <property type="project" value="UniProtKB-SubCell"/>
</dbReference>
<comment type="function">
    <text evidence="6">The RuvA-RuvB-RuvC complex processes Holliday junction (HJ) DNA during genetic recombination and DNA repair, while the RuvA-RuvB complex plays an important role in the rescue of blocked DNA replication forks via replication fork reversal (RFR). RuvA specifically binds to HJ cruciform DNA, conferring on it an open structure. The RuvB hexamer acts as an ATP-dependent pump, pulling dsDNA into and through the RuvAB complex. HJ branch migration allows RuvC to scan DNA until it finds its consensus sequence, where it cleaves and resolves the cruciform DNA.</text>
</comment>
<evidence type="ECO:0000256" key="3">
    <source>
        <dbReference type="ARBA" id="ARBA00023125"/>
    </source>
</evidence>
<name>A0A3S4YVL7_9ACTN</name>
<dbReference type="InterPro" id="IPR010994">
    <property type="entry name" value="RuvA_2-like"/>
</dbReference>
<dbReference type="InterPro" id="IPR003583">
    <property type="entry name" value="Hlx-hairpin-Hlx_DNA-bd_motif"/>
</dbReference>
<dbReference type="Pfam" id="PF07499">
    <property type="entry name" value="RuvA_C"/>
    <property type="match status" value="1"/>
</dbReference>
<dbReference type="SMART" id="SM00278">
    <property type="entry name" value="HhH1"/>
    <property type="match status" value="2"/>
</dbReference>
<keyword evidence="8" id="KW-0347">Helicase</keyword>
<evidence type="ECO:0000259" key="7">
    <source>
        <dbReference type="SMART" id="SM00278"/>
    </source>
</evidence>
<comment type="caution">
    <text evidence="6">Lacks conserved residue(s) required for the propagation of feature annotation.</text>
</comment>
<dbReference type="GO" id="GO:0016787">
    <property type="term" value="F:hydrolase activity"/>
    <property type="evidence" value="ECO:0007669"/>
    <property type="project" value="UniProtKB-KW"/>
</dbReference>
<feature type="region of interest" description="Domain III" evidence="6">
    <location>
        <begin position="155"/>
        <end position="210"/>
    </location>
</feature>
<gene>
    <name evidence="6 8" type="primary">ruvA</name>
    <name evidence="8" type="ORF">NCTC13652_00319</name>
</gene>
<dbReference type="NCBIfam" id="TIGR00084">
    <property type="entry name" value="ruvA"/>
    <property type="match status" value="1"/>
</dbReference>
<keyword evidence="8" id="KW-0378">Hydrolase</keyword>
<dbReference type="GO" id="GO:0006281">
    <property type="term" value="P:DNA repair"/>
    <property type="evidence" value="ECO:0007669"/>
    <property type="project" value="UniProtKB-UniRule"/>
</dbReference>
<evidence type="ECO:0000256" key="6">
    <source>
        <dbReference type="HAMAP-Rule" id="MF_00031"/>
    </source>
</evidence>
<evidence type="ECO:0000313" key="8">
    <source>
        <dbReference type="EMBL" id="VEI02153.1"/>
    </source>
</evidence>
<dbReference type="GO" id="GO:0048476">
    <property type="term" value="C:Holliday junction resolvase complex"/>
    <property type="evidence" value="ECO:0007669"/>
    <property type="project" value="UniProtKB-UniRule"/>
</dbReference>